<evidence type="ECO:0000313" key="2">
    <source>
        <dbReference type="EMBL" id="CAF3750605.1"/>
    </source>
</evidence>
<organism evidence="1 3">
    <name type="scientific">Didymodactylos carnosus</name>
    <dbReference type="NCBI Taxonomy" id="1234261"/>
    <lineage>
        <taxon>Eukaryota</taxon>
        <taxon>Metazoa</taxon>
        <taxon>Spiralia</taxon>
        <taxon>Gnathifera</taxon>
        <taxon>Rotifera</taxon>
        <taxon>Eurotatoria</taxon>
        <taxon>Bdelloidea</taxon>
        <taxon>Philodinida</taxon>
        <taxon>Philodinidae</taxon>
        <taxon>Didymodactylos</taxon>
    </lineage>
</organism>
<protein>
    <submittedName>
        <fullName evidence="1">Uncharacterized protein</fullName>
    </submittedName>
</protein>
<reference evidence="1" key="1">
    <citation type="submission" date="2021-02" db="EMBL/GenBank/DDBJ databases">
        <authorList>
            <person name="Nowell W R."/>
        </authorList>
    </citation>
    <scope>NUCLEOTIDE SEQUENCE</scope>
</reference>
<dbReference type="Proteomes" id="UP000682733">
    <property type="component" value="Unassembled WGS sequence"/>
</dbReference>
<dbReference type="AlphaFoldDB" id="A0A8S2DQR0"/>
<accession>A0A8S2DQR0</accession>
<sequence>MTDELMAVFLCIRPLEDRIGPTGYKIEKIIWGDGRASHAFLMVWPLNDTQLTVIEIKFGGIKRMILNTRQVDDFLPVITQIEFLGIVSYKLDNLINDAKHYVELNPHYNTICNNCRSLVEYLLDKIPEFRSLPRENHSVLEYYHQQSKINHKTRMERFIETNKKKTLYKSLIHSLQENNSNELTKFDSIKNKQLPLITNEPINLKEKLRELLMLATIPSQFSSTCA</sequence>
<dbReference type="EMBL" id="CAJNOK010005650">
    <property type="protein sequence ID" value="CAF0979991.1"/>
    <property type="molecule type" value="Genomic_DNA"/>
</dbReference>
<name>A0A8S2DQR0_9BILA</name>
<comment type="caution">
    <text evidence="1">The sequence shown here is derived from an EMBL/GenBank/DDBJ whole genome shotgun (WGS) entry which is preliminary data.</text>
</comment>
<dbReference type="EMBL" id="CAJOBA010005656">
    <property type="protein sequence ID" value="CAF3750605.1"/>
    <property type="molecule type" value="Genomic_DNA"/>
</dbReference>
<gene>
    <name evidence="1" type="ORF">OVA965_LOCUS13533</name>
    <name evidence="2" type="ORF">TMI583_LOCUS13536</name>
</gene>
<evidence type="ECO:0000313" key="1">
    <source>
        <dbReference type="EMBL" id="CAF0979991.1"/>
    </source>
</evidence>
<proteinExistence type="predicted"/>
<dbReference type="Proteomes" id="UP000677228">
    <property type="component" value="Unassembled WGS sequence"/>
</dbReference>
<evidence type="ECO:0000313" key="3">
    <source>
        <dbReference type="Proteomes" id="UP000677228"/>
    </source>
</evidence>